<evidence type="ECO:0000313" key="3">
    <source>
        <dbReference type="Proteomes" id="UP000183832"/>
    </source>
</evidence>
<dbReference type="AlphaFoldDB" id="A0A1J1I4V4"/>
<feature type="transmembrane region" description="Helical" evidence="1">
    <location>
        <begin position="20"/>
        <end position="43"/>
    </location>
</feature>
<evidence type="ECO:0000256" key="1">
    <source>
        <dbReference type="SAM" id="Phobius"/>
    </source>
</evidence>
<protein>
    <submittedName>
        <fullName evidence="2">CLUMA_CG006945, isoform A</fullName>
    </submittedName>
</protein>
<keyword evidence="1" id="KW-0472">Membrane</keyword>
<organism evidence="2 3">
    <name type="scientific">Clunio marinus</name>
    <dbReference type="NCBI Taxonomy" id="568069"/>
    <lineage>
        <taxon>Eukaryota</taxon>
        <taxon>Metazoa</taxon>
        <taxon>Ecdysozoa</taxon>
        <taxon>Arthropoda</taxon>
        <taxon>Hexapoda</taxon>
        <taxon>Insecta</taxon>
        <taxon>Pterygota</taxon>
        <taxon>Neoptera</taxon>
        <taxon>Endopterygota</taxon>
        <taxon>Diptera</taxon>
        <taxon>Nematocera</taxon>
        <taxon>Chironomoidea</taxon>
        <taxon>Chironomidae</taxon>
        <taxon>Clunio</taxon>
    </lineage>
</organism>
<proteinExistence type="predicted"/>
<keyword evidence="1" id="KW-1133">Transmembrane helix</keyword>
<dbReference type="Proteomes" id="UP000183832">
    <property type="component" value="Unassembled WGS sequence"/>
</dbReference>
<gene>
    <name evidence="2" type="ORF">CLUMA_CG006945</name>
</gene>
<dbReference type="EMBL" id="CVRI01000037">
    <property type="protein sequence ID" value="CRK93409.1"/>
    <property type="molecule type" value="Genomic_DNA"/>
</dbReference>
<keyword evidence="1" id="KW-0812">Transmembrane</keyword>
<evidence type="ECO:0000313" key="2">
    <source>
        <dbReference type="EMBL" id="CRK93409.1"/>
    </source>
</evidence>
<reference evidence="2 3" key="1">
    <citation type="submission" date="2015-04" db="EMBL/GenBank/DDBJ databases">
        <authorList>
            <person name="Syromyatnikov M.Y."/>
            <person name="Popov V.N."/>
        </authorList>
    </citation>
    <scope>NUCLEOTIDE SEQUENCE [LARGE SCALE GENOMIC DNA]</scope>
</reference>
<name>A0A1J1I4V4_9DIPT</name>
<sequence length="98" mass="11298">MATWSLGKNRKTMLLELQFINGFVVILTLAYLIMTSIAIAYLIEPQLRSEIHKSIKQVYDRSHQSFDHISLDRGLYVCSSIVKAIKTIRLGDIQRINF</sequence>
<keyword evidence="3" id="KW-1185">Reference proteome</keyword>
<accession>A0A1J1I4V4</accession>